<feature type="signal peptide" evidence="1">
    <location>
        <begin position="1"/>
        <end position="22"/>
    </location>
</feature>
<keyword evidence="1" id="KW-0732">Signal</keyword>
<dbReference type="Proteomes" id="UP000077363">
    <property type="component" value="Chromosome"/>
</dbReference>
<dbReference type="EMBL" id="CP011387">
    <property type="protein sequence ID" value="ANE42898.1"/>
    <property type="molecule type" value="Genomic_DNA"/>
</dbReference>
<evidence type="ECO:0000313" key="4">
    <source>
        <dbReference type="Proteomes" id="UP000077363"/>
    </source>
</evidence>
<protein>
    <recommendedName>
        <fullName evidence="2">DUF4142 domain-containing protein</fullName>
    </recommendedName>
</protein>
<dbReference type="PANTHER" id="PTHR38593">
    <property type="entry name" value="BLR2558 PROTEIN"/>
    <property type="match status" value="1"/>
</dbReference>
<dbReference type="PANTHER" id="PTHR38593:SF1">
    <property type="entry name" value="BLR2558 PROTEIN"/>
    <property type="match status" value="1"/>
</dbReference>
<dbReference type="KEGG" id="dpu:SU48_02965"/>
<dbReference type="OrthoDB" id="118677at2"/>
<organism evidence="3 4">
    <name type="scientific">Deinococcus puniceus</name>
    <dbReference type="NCBI Taxonomy" id="1182568"/>
    <lineage>
        <taxon>Bacteria</taxon>
        <taxon>Thermotogati</taxon>
        <taxon>Deinococcota</taxon>
        <taxon>Deinococci</taxon>
        <taxon>Deinococcales</taxon>
        <taxon>Deinococcaceae</taxon>
        <taxon>Deinococcus</taxon>
    </lineage>
</organism>
<dbReference type="RefSeq" id="WP_064013954.1">
    <property type="nucleotide sequence ID" value="NZ_CP011387.1"/>
</dbReference>
<reference evidence="3 4" key="1">
    <citation type="submission" date="2015-01" db="EMBL/GenBank/DDBJ databases">
        <title>Deinococcus puniceus/DY1/ whole genome sequencing.</title>
        <authorList>
            <person name="Kim M.K."/>
            <person name="Srinivasan S."/>
            <person name="Lee J.-J."/>
        </authorList>
    </citation>
    <scope>NUCLEOTIDE SEQUENCE [LARGE SCALE GENOMIC DNA]</scope>
    <source>
        <strain evidence="3 4">DY1</strain>
    </source>
</reference>
<evidence type="ECO:0000259" key="2">
    <source>
        <dbReference type="Pfam" id="PF13628"/>
    </source>
</evidence>
<dbReference type="Gene3D" id="1.20.1260.10">
    <property type="match status" value="1"/>
</dbReference>
<name>A0A172T790_9DEIO</name>
<accession>A0A172T790</accession>
<gene>
    <name evidence="3" type="ORF">SU48_02965</name>
</gene>
<feature type="chain" id="PRO_5008000442" description="DUF4142 domain-containing protein" evidence="1">
    <location>
        <begin position="23"/>
        <end position="180"/>
    </location>
</feature>
<dbReference type="InterPro" id="IPR012347">
    <property type="entry name" value="Ferritin-like"/>
</dbReference>
<sequence>MKKRSLLALTTCLALCVPASLAGGAQNSPVAAVSTAQVSNDTDVLFMEVMTMSNLTEIQTSRLALQKSSNAEVRAFAQEMIVEHTKAQAELNAIAQAKGIKLADKPGADQRLQYNKLTTLSGAAFDAEYKKVQVDGHAMTLKLIQTYRTVAKDAQAAAYAAKTQPVVAEHLEHARMLPGS</sequence>
<dbReference type="STRING" id="1182568.SU48_02965"/>
<dbReference type="InterPro" id="IPR025419">
    <property type="entry name" value="DUF4142"/>
</dbReference>
<feature type="domain" description="DUF4142" evidence="2">
    <location>
        <begin position="42"/>
        <end position="177"/>
    </location>
</feature>
<proteinExistence type="predicted"/>
<evidence type="ECO:0000313" key="3">
    <source>
        <dbReference type="EMBL" id="ANE42898.1"/>
    </source>
</evidence>
<dbReference type="Pfam" id="PF13628">
    <property type="entry name" value="DUF4142"/>
    <property type="match status" value="1"/>
</dbReference>
<evidence type="ECO:0000256" key="1">
    <source>
        <dbReference type="SAM" id="SignalP"/>
    </source>
</evidence>
<dbReference type="AlphaFoldDB" id="A0A172T790"/>
<dbReference type="PATRIC" id="fig|1182568.3.peg.624"/>
<keyword evidence="4" id="KW-1185">Reference proteome</keyword>